<dbReference type="AlphaFoldDB" id="A0A7H1Q3J4"/>
<dbReference type="GeneID" id="91464153"/>
<feature type="region of interest" description="Disordered" evidence="1">
    <location>
        <begin position="1"/>
        <end position="20"/>
    </location>
</feature>
<dbReference type="EMBL" id="CP051006">
    <property type="protein sequence ID" value="QNT94874.1"/>
    <property type="molecule type" value="Genomic_DNA"/>
</dbReference>
<organism evidence="2 3">
    <name type="scientific">Streptomyces griseofuscus</name>
    <dbReference type="NCBI Taxonomy" id="146922"/>
    <lineage>
        <taxon>Bacteria</taxon>
        <taxon>Bacillati</taxon>
        <taxon>Actinomycetota</taxon>
        <taxon>Actinomycetes</taxon>
        <taxon>Kitasatosporales</taxon>
        <taxon>Streptomycetaceae</taxon>
        <taxon>Streptomyces</taxon>
    </lineage>
</organism>
<dbReference type="RefSeq" id="WP_037653674.1">
    <property type="nucleotide sequence ID" value="NZ_CP051006.1"/>
</dbReference>
<evidence type="ECO:0000313" key="2">
    <source>
        <dbReference type="EMBL" id="QNT94874.1"/>
    </source>
</evidence>
<evidence type="ECO:0000313" key="3">
    <source>
        <dbReference type="Proteomes" id="UP000516422"/>
    </source>
</evidence>
<protein>
    <submittedName>
        <fullName evidence="2">Uncharacterized protein</fullName>
    </submittedName>
</protein>
<gene>
    <name evidence="2" type="ORF">HEP81_04601</name>
</gene>
<dbReference type="Proteomes" id="UP000516422">
    <property type="component" value="Chromosome"/>
</dbReference>
<dbReference type="KEGG" id="sgf:HEP81_04601"/>
<reference evidence="2 3" key="1">
    <citation type="submission" date="2020-04" db="EMBL/GenBank/DDBJ databases">
        <title>Characterization and engineering of Streptomyces griseofuscus DSM40191 as a potential heterologous host for expression of BGCs.</title>
        <authorList>
            <person name="Gren T."/>
            <person name="Whitford C.M."/>
            <person name="Mohite O.S."/>
            <person name="Joergensen T.S."/>
            <person name="Nielsen J.B."/>
            <person name="Lee S.Y."/>
            <person name="Weber T."/>
        </authorList>
    </citation>
    <scope>NUCLEOTIDE SEQUENCE [LARGE SCALE GENOMIC DNA]</scope>
    <source>
        <strain evidence="2 3">DSM 40191</strain>
    </source>
</reference>
<evidence type="ECO:0000256" key="1">
    <source>
        <dbReference type="SAM" id="MobiDB-lite"/>
    </source>
</evidence>
<sequence>MAQITDRRLGSPQGVASEHESKAAEVLATVAGVLATEDPKDAVDSIEFAVLVGAKAYAQAGRSCYGGGVNVSRLALQTVGRVPAGVSREEFSVAVAQAARALGYDWAADDNRRVIPTIPAPRPGQGRAAR</sequence>
<accession>A0A7H1Q3J4</accession>
<proteinExistence type="predicted"/>
<name>A0A7H1Q3J4_9ACTN</name>